<name>K0RTB0_THAOC</name>
<evidence type="ECO:0000259" key="2">
    <source>
        <dbReference type="Pfam" id="PF20700"/>
    </source>
</evidence>
<evidence type="ECO:0000313" key="4">
    <source>
        <dbReference type="Proteomes" id="UP000266841"/>
    </source>
</evidence>
<evidence type="ECO:0000256" key="1">
    <source>
        <dbReference type="SAM" id="MobiDB-lite"/>
    </source>
</evidence>
<dbReference type="Proteomes" id="UP000266841">
    <property type="component" value="Unassembled WGS sequence"/>
</dbReference>
<dbReference type="eggNOG" id="ENOG502R11V">
    <property type="taxonomic scope" value="Eukaryota"/>
</dbReference>
<reference evidence="3 4" key="1">
    <citation type="journal article" date="2012" name="Genome Biol.">
        <title>Genome and low-iron response of an oceanic diatom adapted to chronic iron limitation.</title>
        <authorList>
            <person name="Lommer M."/>
            <person name="Specht M."/>
            <person name="Roy A.S."/>
            <person name="Kraemer L."/>
            <person name="Andreson R."/>
            <person name="Gutowska M.A."/>
            <person name="Wolf J."/>
            <person name="Bergner S.V."/>
            <person name="Schilhabel M.B."/>
            <person name="Klostermeier U.C."/>
            <person name="Beiko R.G."/>
            <person name="Rosenstiel P."/>
            <person name="Hippler M."/>
            <person name="Laroche J."/>
        </authorList>
    </citation>
    <scope>NUCLEOTIDE SEQUENCE [LARGE SCALE GENOMIC DNA]</scope>
    <source>
        <strain evidence="3 4">CCMP1005</strain>
    </source>
</reference>
<feature type="compositionally biased region" description="Polar residues" evidence="1">
    <location>
        <begin position="35"/>
        <end position="52"/>
    </location>
</feature>
<dbReference type="EMBL" id="AGNL01032170">
    <property type="protein sequence ID" value="EJK56195.1"/>
    <property type="molecule type" value="Genomic_DNA"/>
</dbReference>
<feature type="non-terminal residue" evidence="3">
    <location>
        <position position="1"/>
    </location>
</feature>
<dbReference type="Pfam" id="PF20700">
    <property type="entry name" value="Mutator"/>
    <property type="match status" value="1"/>
</dbReference>
<proteinExistence type="predicted"/>
<feature type="compositionally biased region" description="Basic and acidic residues" evidence="1">
    <location>
        <begin position="703"/>
        <end position="718"/>
    </location>
</feature>
<feature type="region of interest" description="Disordered" evidence="1">
    <location>
        <begin position="691"/>
        <end position="744"/>
    </location>
</feature>
<keyword evidence="4" id="KW-1185">Reference proteome</keyword>
<feature type="domain" description="Mutator-like transposase" evidence="2">
    <location>
        <begin position="132"/>
        <end position="515"/>
    </location>
</feature>
<evidence type="ECO:0000313" key="3">
    <source>
        <dbReference type="EMBL" id="EJK56195.1"/>
    </source>
</evidence>
<dbReference type="InterPro" id="IPR049012">
    <property type="entry name" value="Mutator_transp_dom"/>
</dbReference>
<dbReference type="AlphaFoldDB" id="K0RTB0"/>
<gene>
    <name evidence="3" type="ORF">THAOC_23970</name>
</gene>
<accession>K0RTB0</accession>
<organism evidence="3 4">
    <name type="scientific">Thalassiosira oceanica</name>
    <name type="common">Marine diatom</name>
    <dbReference type="NCBI Taxonomy" id="159749"/>
    <lineage>
        <taxon>Eukaryota</taxon>
        <taxon>Sar</taxon>
        <taxon>Stramenopiles</taxon>
        <taxon>Ochrophyta</taxon>
        <taxon>Bacillariophyta</taxon>
        <taxon>Coscinodiscophyceae</taxon>
        <taxon>Thalassiosirophycidae</taxon>
        <taxon>Thalassiosirales</taxon>
        <taxon>Thalassiosiraceae</taxon>
        <taxon>Thalassiosira</taxon>
    </lineage>
</organism>
<protein>
    <recommendedName>
        <fullName evidence="2">Mutator-like transposase domain-containing protein</fullName>
    </recommendedName>
</protein>
<comment type="caution">
    <text evidence="3">The sequence shown here is derived from an EMBL/GenBank/DDBJ whole genome shotgun (WGS) entry which is preliminary data.</text>
</comment>
<sequence length="778" mass="86244">LPRGTSVAERGNSATAAASASEDVLMSDSDGGSGQTSVRQPQHLQAGQTSASYRLPNPDTSSRRAPAPAQNRLVQPGAGWTNGAIPVHTNCDDVDCTDASCNPATATKKSRVSFIPLREEMDEDETKTTGIALVDIDSLDKFIGEVIEKHARECREGHLKVKSQIKNGYELDRNYACSTCGMEVTYRTGPPPDPNAPKTKGRFKPRPINTIMSVGIFNCGAPMQHIRELFAESGVISPSEKGQAKMMEKVQASVKKVSQEELVSNRKQHVAACRALNDYAGDHKFKDSEGVEHSIARGPITTDGNGEKRAYGHIITGQQHALVCISAVTGMPIAIWHDQISCIRCSLKLTQLMKDGEVERVQDLSAADLSHEGTCYRNRKIRPDDEAILGDFVIADGDTRGPLRFISRQAELVGDSWKGKAQYCPDIGHFIKCISNALFTLANKNTELRGKNLLEPVRIKVLVSDILKYIREYGADYKAYVSTDKSKLDEARARCLRRIENLIHHHCGDHGGCEMGDCKYLQIEDEIVAQYTEEFGDSKSREEIIALKLMDIREKYADNSRFSGMSMSMGQNARKKVLGVIFSRITPDCIDRVCLCLSSNPCENFFSVLVKYTSGKRVYLGKKDGWEVRLNFVAASKSNNRLTDEVRADLNIKETSFVREKSTNLKLKRKAYQAAYKKSEGCKKRRTLQKMGSKVALQANSKDPARHRSDKLKAKDIGKSTTSKGSAEPRRKKTKKTKCSNCKDIHPGMNCPEPSYRPVKSRKKPSKLCDPAYLSSLF</sequence>
<feature type="region of interest" description="Disordered" evidence="1">
    <location>
        <begin position="1"/>
        <end position="69"/>
    </location>
</feature>